<dbReference type="InterPro" id="IPR011333">
    <property type="entry name" value="SKP1/BTB/POZ_sf"/>
</dbReference>
<keyword evidence="2" id="KW-1185">Reference proteome</keyword>
<evidence type="ECO:0000313" key="2">
    <source>
        <dbReference type="Proteomes" id="UP001166286"/>
    </source>
</evidence>
<sequence length="353" mass="39610">MQNNLPTSAPQCDVDPAGDLILLVGQGKDQTPIRVSSKVLSLASPVFATMFGPRYLEGHILSKQARFSTPSFPLPEENPEAMTWFCRAVHLQLNADVATMKIGLILKLAALCDKYDASTALSGWSRLEMESVSSSLLQIYDLPSRHPPTMVDFASYALYTSYAFKNHRTFWLATRNIAHHNSLRDMFAQKKKYKDSVLPSRLFDSIGTLCRATLVTIHRAIEEVIKPYTDHQCPPYHHDHREMCGALTVIGHFFQELSRLGLWPISKLERLEAGSLSQLKEKISLFEPCSMSSKTSKNACFIPIINIKKALHLAAEEIHRNQKGLCLRCVYEGRIMVNGNCMAESHDSCKGKN</sequence>
<gene>
    <name evidence="1" type="ORF">JMJ35_001583</name>
</gene>
<organism evidence="1 2">
    <name type="scientific">Cladonia borealis</name>
    <dbReference type="NCBI Taxonomy" id="184061"/>
    <lineage>
        <taxon>Eukaryota</taxon>
        <taxon>Fungi</taxon>
        <taxon>Dikarya</taxon>
        <taxon>Ascomycota</taxon>
        <taxon>Pezizomycotina</taxon>
        <taxon>Lecanoromycetes</taxon>
        <taxon>OSLEUM clade</taxon>
        <taxon>Lecanoromycetidae</taxon>
        <taxon>Lecanorales</taxon>
        <taxon>Lecanorineae</taxon>
        <taxon>Cladoniaceae</taxon>
        <taxon>Cladonia</taxon>
    </lineage>
</organism>
<protein>
    <recommendedName>
        <fullName evidence="3">BTB domain-containing protein</fullName>
    </recommendedName>
</protein>
<reference evidence="1" key="1">
    <citation type="submission" date="2023-03" db="EMBL/GenBank/DDBJ databases">
        <title>Complete genome of Cladonia borealis.</title>
        <authorList>
            <person name="Park H."/>
        </authorList>
    </citation>
    <scope>NUCLEOTIDE SEQUENCE</scope>
    <source>
        <strain evidence="1">ANT050790</strain>
    </source>
</reference>
<evidence type="ECO:0000313" key="1">
    <source>
        <dbReference type="EMBL" id="KAK0515549.1"/>
    </source>
</evidence>
<evidence type="ECO:0008006" key="3">
    <source>
        <dbReference type="Google" id="ProtNLM"/>
    </source>
</evidence>
<dbReference type="AlphaFoldDB" id="A0AA39V733"/>
<comment type="caution">
    <text evidence="1">The sequence shown here is derived from an EMBL/GenBank/DDBJ whole genome shotgun (WGS) entry which is preliminary data.</text>
</comment>
<accession>A0AA39V733</accession>
<proteinExistence type="predicted"/>
<name>A0AA39V733_9LECA</name>
<dbReference type="Gene3D" id="3.30.710.10">
    <property type="entry name" value="Potassium Channel Kv1.1, Chain A"/>
    <property type="match status" value="1"/>
</dbReference>
<dbReference type="Proteomes" id="UP001166286">
    <property type="component" value="Unassembled WGS sequence"/>
</dbReference>
<dbReference type="EMBL" id="JAFEKC020000003">
    <property type="protein sequence ID" value="KAK0515549.1"/>
    <property type="molecule type" value="Genomic_DNA"/>
</dbReference>